<dbReference type="EMBL" id="CALTRL010001811">
    <property type="protein sequence ID" value="CAH7673787.1"/>
    <property type="molecule type" value="Genomic_DNA"/>
</dbReference>
<comment type="caution">
    <text evidence="1">The sequence shown here is derived from an EMBL/GenBank/DDBJ whole genome shotgun (WGS) entry which is preliminary data.</text>
</comment>
<proteinExistence type="predicted"/>
<name>A0AAV0AZP3_PHAPC</name>
<sequence length="159" mass="18400">MWKAIQKNPWQACPMFSNLQKDIFCTELAQVRLQLIEFEVSCEIMLTSSYIDTQRFQIEVEIIREMDMRVLDPVVDDSRPPALSQLTPSGRGNSQYADDNVFHRGLLSIAITWDFLWLSCEFYRFFQVPTSLLLSFSSNALHLKQVPTLEIIFSKNISG</sequence>
<dbReference type="Proteomes" id="UP001153365">
    <property type="component" value="Unassembled WGS sequence"/>
</dbReference>
<reference evidence="1" key="1">
    <citation type="submission" date="2022-06" db="EMBL/GenBank/DDBJ databases">
        <authorList>
            <consortium name="SYNGENTA / RWTH Aachen University"/>
        </authorList>
    </citation>
    <scope>NUCLEOTIDE SEQUENCE</scope>
</reference>
<gene>
    <name evidence="1" type="ORF">PPACK8108_LOCUS8682</name>
</gene>
<protein>
    <submittedName>
        <fullName evidence="1">Uncharacterized protein</fullName>
    </submittedName>
</protein>
<feature type="non-terminal residue" evidence="1">
    <location>
        <position position="159"/>
    </location>
</feature>
<organism evidence="1 2">
    <name type="scientific">Phakopsora pachyrhizi</name>
    <name type="common">Asian soybean rust disease fungus</name>
    <dbReference type="NCBI Taxonomy" id="170000"/>
    <lineage>
        <taxon>Eukaryota</taxon>
        <taxon>Fungi</taxon>
        <taxon>Dikarya</taxon>
        <taxon>Basidiomycota</taxon>
        <taxon>Pucciniomycotina</taxon>
        <taxon>Pucciniomycetes</taxon>
        <taxon>Pucciniales</taxon>
        <taxon>Phakopsoraceae</taxon>
        <taxon>Phakopsora</taxon>
    </lineage>
</organism>
<evidence type="ECO:0000313" key="1">
    <source>
        <dbReference type="EMBL" id="CAH7673787.1"/>
    </source>
</evidence>
<accession>A0AAV0AZP3</accession>
<keyword evidence="2" id="KW-1185">Reference proteome</keyword>
<dbReference type="AlphaFoldDB" id="A0AAV0AZP3"/>
<evidence type="ECO:0000313" key="2">
    <source>
        <dbReference type="Proteomes" id="UP001153365"/>
    </source>
</evidence>